<evidence type="ECO:0000313" key="2">
    <source>
        <dbReference type="EMBL" id="MBB5635336.1"/>
    </source>
</evidence>
<dbReference type="AlphaFoldDB" id="A0A7W8ZJT7"/>
<name>A0A7W8ZJT7_9SPHI</name>
<accession>A0A7W8ZJT7</accession>
<feature type="transmembrane region" description="Helical" evidence="1">
    <location>
        <begin position="39"/>
        <end position="57"/>
    </location>
</feature>
<keyword evidence="1" id="KW-1133">Transmembrane helix</keyword>
<dbReference type="EMBL" id="JACHCE010000001">
    <property type="protein sequence ID" value="MBB5635336.1"/>
    <property type="molecule type" value="Genomic_DNA"/>
</dbReference>
<dbReference type="Proteomes" id="UP000537204">
    <property type="component" value="Unassembled WGS sequence"/>
</dbReference>
<evidence type="ECO:0000256" key="1">
    <source>
        <dbReference type="SAM" id="Phobius"/>
    </source>
</evidence>
<keyword evidence="1" id="KW-0812">Transmembrane</keyword>
<evidence type="ECO:0000313" key="3">
    <source>
        <dbReference type="Proteomes" id="UP000537204"/>
    </source>
</evidence>
<organism evidence="2 3">
    <name type="scientific">Pedobacter cryoconitis</name>
    <dbReference type="NCBI Taxonomy" id="188932"/>
    <lineage>
        <taxon>Bacteria</taxon>
        <taxon>Pseudomonadati</taxon>
        <taxon>Bacteroidota</taxon>
        <taxon>Sphingobacteriia</taxon>
        <taxon>Sphingobacteriales</taxon>
        <taxon>Sphingobacteriaceae</taxon>
        <taxon>Pedobacter</taxon>
    </lineage>
</organism>
<feature type="transmembrane region" description="Helical" evidence="1">
    <location>
        <begin position="16"/>
        <end position="33"/>
    </location>
</feature>
<reference evidence="2 3" key="1">
    <citation type="submission" date="2020-08" db="EMBL/GenBank/DDBJ databases">
        <title>Genomic Encyclopedia of Type Strains, Phase IV (KMG-V): Genome sequencing to study the core and pangenomes of soil and plant-associated prokaryotes.</title>
        <authorList>
            <person name="Whitman W."/>
        </authorList>
    </citation>
    <scope>NUCLEOTIDE SEQUENCE [LARGE SCALE GENOMIC DNA]</scope>
    <source>
        <strain evidence="2 3">S3M1</strain>
    </source>
</reference>
<gene>
    <name evidence="2" type="ORF">HDE68_001221</name>
</gene>
<keyword evidence="1" id="KW-0472">Membrane</keyword>
<protein>
    <submittedName>
        <fullName evidence="2">Na+/H+ antiporter NhaB</fullName>
    </submittedName>
</protein>
<comment type="caution">
    <text evidence="2">The sequence shown here is derived from an EMBL/GenBank/DDBJ whole genome shotgun (WGS) entry which is preliminary data.</text>
</comment>
<proteinExistence type="predicted"/>
<sequence length="69" mass="7905">MLQSENKQVKYKSDKVLYPLLALWFIVNLGLHFLSNQIFGLISVILWGSTIFGVNIYRSFKEPFALPGT</sequence>